<feature type="region of interest" description="Disordered" evidence="5">
    <location>
        <begin position="388"/>
        <end position="423"/>
    </location>
</feature>
<dbReference type="InterPro" id="IPR003594">
    <property type="entry name" value="HATPase_dom"/>
</dbReference>
<dbReference type="Gene3D" id="3.40.50.2300">
    <property type="match status" value="1"/>
</dbReference>
<dbReference type="InterPro" id="IPR029016">
    <property type="entry name" value="GAF-like_dom_sf"/>
</dbReference>
<evidence type="ECO:0000256" key="3">
    <source>
        <dbReference type="ARBA" id="ARBA00022777"/>
    </source>
</evidence>
<keyword evidence="9" id="KW-1185">Reference proteome</keyword>
<accession>A0A9P4YAG7</accession>
<dbReference type="InterPro" id="IPR050956">
    <property type="entry name" value="2C_system_His_kinase"/>
</dbReference>
<dbReference type="PROSITE" id="PS50110">
    <property type="entry name" value="RESPONSE_REGULATORY"/>
    <property type="match status" value="1"/>
</dbReference>
<dbReference type="OrthoDB" id="303614at2759"/>
<evidence type="ECO:0000256" key="1">
    <source>
        <dbReference type="ARBA" id="ARBA00022553"/>
    </source>
</evidence>
<dbReference type="PANTHER" id="PTHR43719:SF69">
    <property type="entry name" value="HISTIDINE KINASE G7"/>
    <property type="match status" value="1"/>
</dbReference>
<evidence type="ECO:0000259" key="7">
    <source>
        <dbReference type="PROSITE" id="PS50110"/>
    </source>
</evidence>
<dbReference type="Gene3D" id="3.30.565.10">
    <property type="entry name" value="Histidine kinase-like ATPase, C-terminal domain"/>
    <property type="match status" value="1"/>
</dbReference>
<dbReference type="GO" id="GO:0000155">
    <property type="term" value="F:phosphorelay sensor kinase activity"/>
    <property type="evidence" value="ECO:0007669"/>
    <property type="project" value="InterPro"/>
</dbReference>
<dbReference type="Pfam" id="PF00072">
    <property type="entry name" value="Response_reg"/>
    <property type="match status" value="1"/>
</dbReference>
<evidence type="ECO:0008006" key="10">
    <source>
        <dbReference type="Google" id="ProtNLM"/>
    </source>
</evidence>
<feature type="region of interest" description="Disordered" evidence="5">
    <location>
        <begin position="483"/>
        <end position="508"/>
    </location>
</feature>
<evidence type="ECO:0000256" key="2">
    <source>
        <dbReference type="ARBA" id="ARBA00022679"/>
    </source>
</evidence>
<evidence type="ECO:0000313" key="8">
    <source>
        <dbReference type="EMBL" id="KAF3769478.1"/>
    </source>
</evidence>
<dbReference type="SMART" id="SM00065">
    <property type="entry name" value="GAF"/>
    <property type="match status" value="1"/>
</dbReference>
<comment type="caution">
    <text evidence="8">The sequence shown here is derived from an EMBL/GenBank/DDBJ whole genome shotgun (WGS) entry which is preliminary data.</text>
</comment>
<dbReference type="SMART" id="SM00388">
    <property type="entry name" value="HisKA"/>
    <property type="match status" value="1"/>
</dbReference>
<dbReference type="SUPFAM" id="SSF52172">
    <property type="entry name" value="CheY-like"/>
    <property type="match status" value="1"/>
</dbReference>
<dbReference type="CDD" id="cd17546">
    <property type="entry name" value="REC_hyHK_CKI1_RcsC-like"/>
    <property type="match status" value="1"/>
</dbReference>
<dbReference type="InterPro" id="IPR005467">
    <property type="entry name" value="His_kinase_dom"/>
</dbReference>
<dbReference type="RefSeq" id="XP_040780439.1">
    <property type="nucleotide sequence ID" value="XM_040922420.1"/>
</dbReference>
<dbReference type="SMART" id="SM00448">
    <property type="entry name" value="REC"/>
    <property type="match status" value="1"/>
</dbReference>
<gene>
    <name evidence="8" type="ORF">M406DRAFT_348735</name>
</gene>
<feature type="compositionally biased region" description="Polar residues" evidence="5">
    <location>
        <begin position="404"/>
        <end position="423"/>
    </location>
</feature>
<evidence type="ECO:0000256" key="5">
    <source>
        <dbReference type="SAM" id="MobiDB-lite"/>
    </source>
</evidence>
<dbReference type="InterPro" id="IPR003018">
    <property type="entry name" value="GAF"/>
</dbReference>
<dbReference type="Proteomes" id="UP000803844">
    <property type="component" value="Unassembled WGS sequence"/>
</dbReference>
<dbReference type="SMART" id="SM00387">
    <property type="entry name" value="HATPase_c"/>
    <property type="match status" value="1"/>
</dbReference>
<dbReference type="InterPro" id="IPR036890">
    <property type="entry name" value="HATPase_C_sf"/>
</dbReference>
<evidence type="ECO:0000256" key="4">
    <source>
        <dbReference type="PROSITE-ProRule" id="PRU00169"/>
    </source>
</evidence>
<dbReference type="SUPFAM" id="SSF55781">
    <property type="entry name" value="GAF domain-like"/>
    <property type="match status" value="1"/>
</dbReference>
<feature type="compositionally biased region" description="Polar residues" evidence="5">
    <location>
        <begin position="316"/>
        <end position="345"/>
    </location>
</feature>
<dbReference type="SUPFAM" id="SSF47384">
    <property type="entry name" value="Homodimeric domain of signal transducing histidine kinase"/>
    <property type="match status" value="1"/>
</dbReference>
<keyword evidence="3" id="KW-0418">Kinase</keyword>
<feature type="domain" description="Response regulatory" evidence="7">
    <location>
        <begin position="1084"/>
        <end position="1205"/>
    </location>
</feature>
<protein>
    <recommendedName>
        <fullName evidence="10">Histidine kinase</fullName>
    </recommendedName>
</protein>
<dbReference type="InterPro" id="IPR004358">
    <property type="entry name" value="Sig_transdc_His_kin-like_C"/>
</dbReference>
<feature type="region of interest" description="Disordered" evidence="5">
    <location>
        <begin position="284"/>
        <end position="348"/>
    </location>
</feature>
<dbReference type="CDD" id="cd00082">
    <property type="entry name" value="HisKA"/>
    <property type="match status" value="1"/>
</dbReference>
<reference evidence="8" key="1">
    <citation type="journal article" date="2020" name="Phytopathology">
        <title>Genome sequence of the chestnut blight fungus Cryphonectria parasitica EP155: A fundamental resource for an archetypical invasive plant pathogen.</title>
        <authorList>
            <person name="Crouch J.A."/>
            <person name="Dawe A."/>
            <person name="Aerts A."/>
            <person name="Barry K."/>
            <person name="Churchill A.C.L."/>
            <person name="Grimwood J."/>
            <person name="Hillman B."/>
            <person name="Milgroom M.G."/>
            <person name="Pangilinan J."/>
            <person name="Smith M."/>
            <person name="Salamov A."/>
            <person name="Schmutz J."/>
            <person name="Yadav J."/>
            <person name="Grigoriev I.V."/>
            <person name="Nuss D."/>
        </authorList>
    </citation>
    <scope>NUCLEOTIDE SEQUENCE</scope>
    <source>
        <strain evidence="8">EP155</strain>
    </source>
</reference>
<dbReference type="SUPFAM" id="SSF55874">
    <property type="entry name" value="ATPase domain of HSP90 chaperone/DNA topoisomerase II/histidine kinase"/>
    <property type="match status" value="1"/>
</dbReference>
<dbReference type="Pfam" id="PF02518">
    <property type="entry name" value="HATPase_c"/>
    <property type="match status" value="1"/>
</dbReference>
<dbReference type="InterPro" id="IPR001789">
    <property type="entry name" value="Sig_transdc_resp-reg_receiver"/>
</dbReference>
<dbReference type="InterPro" id="IPR003661">
    <property type="entry name" value="HisK_dim/P_dom"/>
</dbReference>
<dbReference type="AlphaFoldDB" id="A0A9P4YAG7"/>
<evidence type="ECO:0000259" key="6">
    <source>
        <dbReference type="PROSITE" id="PS50109"/>
    </source>
</evidence>
<sequence>MVRGARGTAKAGAISEAAREEEALRYGASLMAESVINDAASPLDSSSLRLSSDAILTAFAQLAALKLNVERAVFSIFDSKRQHIVAEATQLTVITLGPDDSPRAADTEGHALVFSNTAIPRANGACEAVLDLPAVQVSSNATVLPMCVVPDLTQDDRFCRKPYFGADTALRFYAGVPLRTPQGIDIGVCAVFDSKPREGLDLRSQSFLRTTAGLVMSHLQSRVSTESYRRHERMVRGLGSMVEGTGSMSKWRDMPNPESFTTIEGREGGLNAQQQYIQGQNDEFPTTAQLPRPNPVPLQSEPGSTENPEVACPAESTETVASGTTNTATESYPSMQSFASTTSPPKESDDLVITKSLFSRAANIIRESIEVEGALFLDASVVSFGGLVPRGSDSPPPDHDQEHCQSPGSSGDESVGTDDSSTASKACQNLGFSTSDYSSINGEMAPFAFGSVPDTVLERILRRYPRGQVFNFDDDGVVIWAVSDSDESGNSGDADDQVPKPVRNVPNRPRKSDGAFLIRMFPGARSVALIPLWDSHKKIWYAGGFVWTRSRGRVFTIEGELSYLKAFGAAIMSEIARIDVLREKKAKDDVLGSLSHEIRSPLHGVILGVELMHDSVLTSFQEDILHTVETCGRTLLDTLDHLLDFSKVNHFLQSPRRRRSAGHARGLNVGSVGRSIESGMMSIFSEVSLDSLLEEVVESVYAGFSFQNTSSRWASRDKPSTSFFEQGNTLRRLESVRQLDTNGAVLGNSRDEDAAVGIHLNIDPNVSWDFHAQPGALRRIIMNIFGNALKYTSTGSIIVSLTQEPISAKRKSRRRTIVFSVSDSGRGIENEYLQNRLYVPFSQENQMSAGAGLGLSIVKQIVHGLGGRISVESRVAHGTTVKVLLPLRSSSRKPSASGSPHNVYDDLDSLVQRLGGSSVALIGFPEHFDEDHQPLSVEVAKSHVGPMPFLQNMCENYLHLRVLSPLELVSEVPSLVICAERALDQLPALSSQPPVLVACDNALTAHQLTAQHASNTSRIVEFFSQPSRIGPRKLAKILAFALERWKDLQSSAKPGIVSFAPVETSSQDMPILDQESLPEKEKNGFLLVDDNAINLKILDSYMRKLKYAHDTATNGLEAVDACRSREVHYRCIFMDISMPIMDGLEATRLIRAYEQKQQLKPAFIIALTGLASAAKQQEAYASGIDLFLTKPVPLKELGRILEANGM</sequence>
<proteinExistence type="predicted"/>
<keyword evidence="1 4" id="KW-0597">Phosphoprotein</keyword>
<dbReference type="Gene3D" id="1.10.287.130">
    <property type="match status" value="1"/>
</dbReference>
<dbReference type="PANTHER" id="PTHR43719">
    <property type="entry name" value="TWO-COMPONENT HISTIDINE KINASE"/>
    <property type="match status" value="1"/>
</dbReference>
<dbReference type="PROSITE" id="PS50109">
    <property type="entry name" value="HIS_KIN"/>
    <property type="match status" value="1"/>
</dbReference>
<dbReference type="InterPro" id="IPR011006">
    <property type="entry name" value="CheY-like_superfamily"/>
</dbReference>
<evidence type="ECO:0000313" key="9">
    <source>
        <dbReference type="Proteomes" id="UP000803844"/>
    </source>
</evidence>
<feature type="modified residue" description="4-aspartylphosphate" evidence="4">
    <location>
        <position position="1135"/>
    </location>
</feature>
<dbReference type="Gene3D" id="3.30.450.40">
    <property type="match status" value="1"/>
</dbReference>
<dbReference type="EMBL" id="MU032344">
    <property type="protein sequence ID" value="KAF3769478.1"/>
    <property type="molecule type" value="Genomic_DNA"/>
</dbReference>
<dbReference type="PRINTS" id="PR00344">
    <property type="entry name" value="BCTRLSENSOR"/>
</dbReference>
<organism evidence="8 9">
    <name type="scientific">Cryphonectria parasitica (strain ATCC 38755 / EP155)</name>
    <dbReference type="NCBI Taxonomy" id="660469"/>
    <lineage>
        <taxon>Eukaryota</taxon>
        <taxon>Fungi</taxon>
        <taxon>Dikarya</taxon>
        <taxon>Ascomycota</taxon>
        <taxon>Pezizomycotina</taxon>
        <taxon>Sordariomycetes</taxon>
        <taxon>Sordariomycetidae</taxon>
        <taxon>Diaporthales</taxon>
        <taxon>Cryphonectriaceae</taxon>
        <taxon>Cryphonectria-Endothia species complex</taxon>
        <taxon>Cryphonectria</taxon>
    </lineage>
</organism>
<dbReference type="GeneID" id="63839549"/>
<dbReference type="InterPro" id="IPR036097">
    <property type="entry name" value="HisK_dim/P_sf"/>
</dbReference>
<keyword evidence="2" id="KW-0808">Transferase</keyword>
<dbReference type="Pfam" id="PF00512">
    <property type="entry name" value="HisKA"/>
    <property type="match status" value="1"/>
</dbReference>
<feature type="domain" description="Histidine kinase" evidence="6">
    <location>
        <begin position="593"/>
        <end position="889"/>
    </location>
</feature>
<name>A0A9P4YAG7_CRYP1</name>